<evidence type="ECO:0000313" key="1">
    <source>
        <dbReference type="Proteomes" id="UP001652625"/>
    </source>
</evidence>
<protein>
    <submittedName>
        <fullName evidence="2">Uncharacterized protein LOC136086953</fullName>
    </submittedName>
</protein>
<name>A0ABM4CUE5_HYDVU</name>
<keyword evidence="1" id="KW-1185">Reference proteome</keyword>
<organism evidence="1 2">
    <name type="scientific">Hydra vulgaris</name>
    <name type="common">Hydra</name>
    <name type="synonym">Hydra attenuata</name>
    <dbReference type="NCBI Taxonomy" id="6087"/>
    <lineage>
        <taxon>Eukaryota</taxon>
        <taxon>Metazoa</taxon>
        <taxon>Cnidaria</taxon>
        <taxon>Hydrozoa</taxon>
        <taxon>Hydroidolina</taxon>
        <taxon>Anthoathecata</taxon>
        <taxon>Aplanulata</taxon>
        <taxon>Hydridae</taxon>
        <taxon>Hydra</taxon>
    </lineage>
</organism>
<dbReference type="RefSeq" id="XP_065665526.1">
    <property type="nucleotide sequence ID" value="XM_065809454.1"/>
</dbReference>
<proteinExistence type="predicted"/>
<evidence type="ECO:0000313" key="2">
    <source>
        <dbReference type="RefSeq" id="XP_065665526.1"/>
    </source>
</evidence>
<reference evidence="2" key="1">
    <citation type="submission" date="2025-08" db="UniProtKB">
        <authorList>
            <consortium name="RefSeq"/>
        </authorList>
    </citation>
    <scope>IDENTIFICATION</scope>
</reference>
<dbReference type="Proteomes" id="UP001652625">
    <property type="component" value="Chromosome 11"/>
</dbReference>
<accession>A0ABM4CUE5</accession>
<dbReference type="GeneID" id="136086953"/>
<gene>
    <name evidence="2" type="primary">LOC136086953</name>
</gene>
<sequence length="181" mass="21120">MQLPYYALRYISPCLTKEAANIIACGIVNSQLDYCKSLLFGTYQKNIKKLQRIQNSLSRIIFHSPIYLNSEILLKFLHLLPINQRIIYKISFITYKILLSKSPAYLFELLEVRTSKQNTRSLDSCQLTRRQQKTSLGPNSFCMTAPRIWNGLSMNTRNSTSLETFKKRQKYELFINIFSNS</sequence>